<keyword evidence="3 10" id="KW-0285">Flavoprotein</keyword>
<dbReference type="InterPro" id="IPR003374">
    <property type="entry name" value="ApbE-like_sf"/>
</dbReference>
<feature type="binding site" evidence="11">
    <location>
        <position position="291"/>
    </location>
    <ligand>
        <name>Mg(2+)</name>
        <dbReference type="ChEBI" id="CHEBI:18420"/>
    </ligand>
</feature>
<keyword evidence="7 10" id="KW-0460">Magnesium</keyword>
<reference evidence="13 14" key="1">
    <citation type="journal article" date="2019" name="Nat. Med.">
        <title>A library of human gut bacterial isolates paired with longitudinal multiomics data enables mechanistic microbiome research.</title>
        <authorList>
            <person name="Poyet M."/>
            <person name="Groussin M."/>
            <person name="Gibbons S.M."/>
            <person name="Avila-Pacheco J."/>
            <person name="Jiang X."/>
            <person name="Kearney S.M."/>
            <person name="Perrotta A.R."/>
            <person name="Berdy B."/>
            <person name="Zhao S."/>
            <person name="Lieberman T.D."/>
            <person name="Swanson P.K."/>
            <person name="Smith M."/>
            <person name="Roesemann S."/>
            <person name="Alexander J.E."/>
            <person name="Rich S.A."/>
            <person name="Livny J."/>
            <person name="Vlamakis H."/>
            <person name="Clish C."/>
            <person name="Bullock K."/>
            <person name="Deik A."/>
            <person name="Scott J."/>
            <person name="Pierce K.A."/>
            <person name="Xavier R.J."/>
            <person name="Alm E.J."/>
        </authorList>
    </citation>
    <scope>NUCLEOTIDE SEQUENCE [LARGE SCALE GENOMIC DNA]</scope>
    <source>
        <strain evidence="13 14">BIOML-A2</strain>
    </source>
</reference>
<dbReference type="PIRSF" id="PIRSF006268">
    <property type="entry name" value="ApbE"/>
    <property type="match status" value="1"/>
</dbReference>
<evidence type="ECO:0000313" key="14">
    <source>
        <dbReference type="Proteomes" id="UP000462362"/>
    </source>
</evidence>
<feature type="signal peptide" evidence="12">
    <location>
        <begin position="1"/>
        <end position="23"/>
    </location>
</feature>
<dbReference type="GO" id="GO:0016740">
    <property type="term" value="F:transferase activity"/>
    <property type="evidence" value="ECO:0007669"/>
    <property type="project" value="UniProtKB-UniRule"/>
</dbReference>
<evidence type="ECO:0000256" key="3">
    <source>
        <dbReference type="ARBA" id="ARBA00022630"/>
    </source>
</evidence>
<dbReference type="SUPFAM" id="SSF143631">
    <property type="entry name" value="ApbE-like"/>
    <property type="match status" value="1"/>
</dbReference>
<feature type="binding site" evidence="11">
    <location>
        <position position="173"/>
    </location>
    <ligand>
        <name>Mg(2+)</name>
        <dbReference type="ChEBI" id="CHEBI:18420"/>
    </ligand>
</feature>
<comment type="caution">
    <text evidence="13">The sequence shown here is derived from an EMBL/GenBank/DDBJ whole genome shotgun (WGS) entry which is preliminary data.</text>
</comment>
<proteinExistence type="inferred from homology"/>
<accession>A0A6I3S0J6</accession>
<evidence type="ECO:0000256" key="2">
    <source>
        <dbReference type="ARBA" id="ARBA00016337"/>
    </source>
</evidence>
<evidence type="ECO:0000256" key="7">
    <source>
        <dbReference type="ARBA" id="ARBA00022842"/>
    </source>
</evidence>
<evidence type="ECO:0000256" key="12">
    <source>
        <dbReference type="SAM" id="SignalP"/>
    </source>
</evidence>
<dbReference type="EC" id="2.7.1.180" evidence="1 10"/>
<comment type="catalytic activity">
    <reaction evidence="9 10">
        <text>L-threonyl-[protein] + FAD = FMN-L-threonyl-[protein] + AMP + H(+)</text>
        <dbReference type="Rhea" id="RHEA:36847"/>
        <dbReference type="Rhea" id="RHEA-COMP:11060"/>
        <dbReference type="Rhea" id="RHEA-COMP:11061"/>
        <dbReference type="ChEBI" id="CHEBI:15378"/>
        <dbReference type="ChEBI" id="CHEBI:30013"/>
        <dbReference type="ChEBI" id="CHEBI:57692"/>
        <dbReference type="ChEBI" id="CHEBI:74257"/>
        <dbReference type="ChEBI" id="CHEBI:456215"/>
        <dbReference type="EC" id="2.7.1.180"/>
    </reaction>
</comment>
<name>A0A6I3S0J6_9BURK</name>
<keyword evidence="4 10" id="KW-0808">Transferase</keyword>
<keyword evidence="6 10" id="KW-0274">FAD</keyword>
<evidence type="ECO:0000313" key="13">
    <source>
        <dbReference type="EMBL" id="MTU42860.1"/>
    </source>
</evidence>
<protein>
    <recommendedName>
        <fullName evidence="2 10">FAD:protein FMN transferase</fullName>
        <ecNumber evidence="1 10">2.7.1.180</ecNumber>
    </recommendedName>
    <alternativeName>
        <fullName evidence="8 10">Flavin transferase</fullName>
    </alternativeName>
</protein>
<gene>
    <name evidence="13" type="ORF">GMD42_04335</name>
</gene>
<organism evidence="13 14">
    <name type="scientific">Parasutterella excrementihominis</name>
    <dbReference type="NCBI Taxonomy" id="487175"/>
    <lineage>
        <taxon>Bacteria</taxon>
        <taxon>Pseudomonadati</taxon>
        <taxon>Pseudomonadota</taxon>
        <taxon>Betaproteobacteria</taxon>
        <taxon>Burkholderiales</taxon>
        <taxon>Sutterellaceae</taxon>
        <taxon>Parasutterella</taxon>
    </lineage>
</organism>
<comment type="similarity">
    <text evidence="10">Belongs to the ApbE family.</text>
</comment>
<dbReference type="AlphaFoldDB" id="A0A6I3S0J6"/>
<comment type="cofactor">
    <cofactor evidence="11">
        <name>Mg(2+)</name>
        <dbReference type="ChEBI" id="CHEBI:18420"/>
    </cofactor>
    <cofactor evidence="11">
        <name>Mn(2+)</name>
        <dbReference type="ChEBI" id="CHEBI:29035"/>
    </cofactor>
    <text evidence="11">Magnesium. Can also use manganese.</text>
</comment>
<keyword evidence="5 10" id="KW-0479">Metal-binding</keyword>
<dbReference type="Gene3D" id="3.10.520.10">
    <property type="entry name" value="ApbE-like domains"/>
    <property type="match status" value="1"/>
</dbReference>
<evidence type="ECO:0000256" key="6">
    <source>
        <dbReference type="ARBA" id="ARBA00022827"/>
    </source>
</evidence>
<dbReference type="RefSeq" id="WP_118631899.1">
    <property type="nucleotide sequence ID" value="NZ_CAOKAR010000041.1"/>
</dbReference>
<evidence type="ECO:0000256" key="1">
    <source>
        <dbReference type="ARBA" id="ARBA00011955"/>
    </source>
</evidence>
<dbReference type="Proteomes" id="UP000462362">
    <property type="component" value="Unassembled WGS sequence"/>
</dbReference>
<evidence type="ECO:0000256" key="8">
    <source>
        <dbReference type="ARBA" id="ARBA00031306"/>
    </source>
</evidence>
<evidence type="ECO:0000256" key="11">
    <source>
        <dbReference type="PIRSR" id="PIRSR006268-2"/>
    </source>
</evidence>
<dbReference type="PANTHER" id="PTHR30040">
    <property type="entry name" value="THIAMINE BIOSYNTHESIS LIPOPROTEIN APBE"/>
    <property type="match status" value="1"/>
</dbReference>
<feature type="binding site" evidence="11">
    <location>
        <position position="287"/>
    </location>
    <ligand>
        <name>Mg(2+)</name>
        <dbReference type="ChEBI" id="CHEBI:18420"/>
    </ligand>
</feature>
<evidence type="ECO:0000256" key="10">
    <source>
        <dbReference type="PIRNR" id="PIRNR006268"/>
    </source>
</evidence>
<evidence type="ECO:0000256" key="4">
    <source>
        <dbReference type="ARBA" id="ARBA00022679"/>
    </source>
</evidence>
<dbReference type="Pfam" id="PF02424">
    <property type="entry name" value="ApbE"/>
    <property type="match status" value="1"/>
</dbReference>
<sequence>MQSKKIILSLIAALAFTASPATASDVYSVDTFAIGTLINGQFKVDSKEKAEACYKILNDETRRLEYILSAYDPDSDVTRLNQHPGEWIQIEPETFEVLNGSKTIAALTHGTFDPTVGALVKLWSVDQPEHRVPSEAEIKRALINVDYNLIDAKKENGRYFGKIGKKQSVAFGAIGKGYIADKVINKLKQGGCGDSLVSLGGNVVGSGTNGSDKPWSIGLQRPDKERGEYFAVVPLKDTSVVTSGDYEKFFIKDGVKYHHILNPKTGKPVPATLSSVTIIDDNSAKADALCTALFVMGWSGAIEYLQKHPDLKAVLLSEDLKHVAMTNSASKIVNIIDKDMTVDIIPPKGKIAFADLKQK</sequence>
<keyword evidence="12" id="KW-0732">Signal</keyword>
<evidence type="ECO:0000256" key="5">
    <source>
        <dbReference type="ARBA" id="ARBA00022723"/>
    </source>
</evidence>
<feature type="chain" id="PRO_5039893264" description="FAD:protein FMN transferase" evidence="12">
    <location>
        <begin position="24"/>
        <end position="359"/>
    </location>
</feature>
<dbReference type="EMBL" id="WNCL01000009">
    <property type="protein sequence ID" value="MTU42860.1"/>
    <property type="molecule type" value="Genomic_DNA"/>
</dbReference>
<dbReference type="PANTHER" id="PTHR30040:SF2">
    <property type="entry name" value="FAD:PROTEIN FMN TRANSFERASE"/>
    <property type="match status" value="1"/>
</dbReference>
<dbReference type="InterPro" id="IPR024932">
    <property type="entry name" value="ApbE"/>
</dbReference>
<dbReference type="GO" id="GO:0046872">
    <property type="term" value="F:metal ion binding"/>
    <property type="evidence" value="ECO:0007669"/>
    <property type="project" value="UniProtKB-UniRule"/>
</dbReference>
<evidence type="ECO:0000256" key="9">
    <source>
        <dbReference type="ARBA" id="ARBA00048540"/>
    </source>
</evidence>